<proteinExistence type="inferred from homology"/>
<gene>
    <name evidence="3 5" type="ORF">CBG05525</name>
    <name evidence="3" type="ORF">CBG_05525</name>
</gene>
<dbReference type="InParanoid" id="A8X030"/>
<evidence type="ECO:0000259" key="2">
    <source>
        <dbReference type="SMART" id="SM00043"/>
    </source>
</evidence>
<dbReference type="PANTHER" id="PTHR46186">
    <property type="entry name" value="CYSTATIN"/>
    <property type="match status" value="1"/>
</dbReference>
<dbReference type="InterPro" id="IPR000010">
    <property type="entry name" value="Cystatin_dom"/>
</dbReference>
<reference evidence="3 4" key="2">
    <citation type="journal article" date="2011" name="PLoS Genet.">
        <title>Caenorhabditis briggsae recombinant inbred line genotypes reveal inter-strain incompatibility and the evolution of recombination.</title>
        <authorList>
            <person name="Ross J.A."/>
            <person name="Koboldt D.C."/>
            <person name="Staisch J.E."/>
            <person name="Chamberlin H.M."/>
            <person name="Gupta B.P."/>
            <person name="Miller R.D."/>
            <person name="Baird S.E."/>
            <person name="Haag E.S."/>
        </authorList>
    </citation>
    <scope>NUCLEOTIDE SEQUENCE [LARGE SCALE GENOMIC DNA]</scope>
    <source>
        <strain evidence="3 4">AF16</strain>
    </source>
</reference>
<feature type="domain" description="Cystatin" evidence="2">
    <location>
        <begin position="7"/>
        <end position="112"/>
    </location>
</feature>
<dbReference type="GeneID" id="8575634"/>
<dbReference type="AlphaFoldDB" id="A8X030"/>
<dbReference type="RefSeq" id="XP_002633638.1">
    <property type="nucleotide sequence ID" value="XM_002633592.1"/>
</dbReference>
<protein>
    <submittedName>
        <fullName evidence="3">Protein CBG05525</fullName>
    </submittedName>
</protein>
<dbReference type="OMA" id="NDEDQLM"/>
<comment type="similarity">
    <text evidence="1">Belongs to the cystatin family.</text>
</comment>
<accession>A8X030</accession>
<dbReference type="Gene3D" id="3.10.450.10">
    <property type="match status" value="1"/>
</dbReference>
<dbReference type="SMART" id="SM00043">
    <property type="entry name" value="CY"/>
    <property type="match status" value="1"/>
</dbReference>
<evidence type="ECO:0000313" key="5">
    <source>
        <dbReference type="WormBase" id="CBG05525"/>
    </source>
</evidence>
<dbReference type="KEGG" id="cbr:CBG_05525"/>
<dbReference type="CTD" id="8575634"/>
<dbReference type="SUPFAM" id="SSF54403">
    <property type="entry name" value="Cystatin/monellin"/>
    <property type="match status" value="1"/>
</dbReference>
<dbReference type="Pfam" id="PF00031">
    <property type="entry name" value="Cystatin"/>
    <property type="match status" value="1"/>
</dbReference>
<sequence>MSRPAGPWVGGVSDLNATLYTCEAWKTVPEINEKNDGEFYVVPIKVLKAQRQVVSGFRTTLEILVGESERPKESLPVDLITAANSLLKDNGQRAVYRVAISEKGRNFRKVTAEKVRDVKPSEEF</sequence>
<evidence type="ECO:0000313" key="4">
    <source>
        <dbReference type="Proteomes" id="UP000008549"/>
    </source>
</evidence>
<dbReference type="GO" id="GO:0005737">
    <property type="term" value="C:cytoplasm"/>
    <property type="evidence" value="ECO:0000318"/>
    <property type="project" value="GO_Central"/>
</dbReference>
<evidence type="ECO:0000313" key="3">
    <source>
        <dbReference type="EMBL" id="CAP25990.1"/>
    </source>
</evidence>
<evidence type="ECO:0000256" key="1">
    <source>
        <dbReference type="ARBA" id="ARBA00009403"/>
    </source>
</evidence>
<name>A8X030_CAEBR</name>
<dbReference type="GO" id="GO:0004869">
    <property type="term" value="F:cysteine-type endopeptidase inhibitor activity"/>
    <property type="evidence" value="ECO:0000318"/>
    <property type="project" value="GO_Central"/>
</dbReference>
<dbReference type="HOGENOM" id="CLU_1847012_0_0_1"/>
<dbReference type="InterPro" id="IPR046350">
    <property type="entry name" value="Cystatin_sf"/>
</dbReference>
<dbReference type="PANTHER" id="PTHR46186:SF14">
    <property type="entry name" value="CYSTATIN CPI-1"/>
    <property type="match status" value="1"/>
</dbReference>
<organism evidence="3 4">
    <name type="scientific">Caenorhabditis briggsae</name>
    <dbReference type="NCBI Taxonomy" id="6238"/>
    <lineage>
        <taxon>Eukaryota</taxon>
        <taxon>Metazoa</taxon>
        <taxon>Ecdysozoa</taxon>
        <taxon>Nematoda</taxon>
        <taxon>Chromadorea</taxon>
        <taxon>Rhabditida</taxon>
        <taxon>Rhabditina</taxon>
        <taxon>Rhabditomorpha</taxon>
        <taxon>Rhabditoidea</taxon>
        <taxon>Rhabditidae</taxon>
        <taxon>Peloderinae</taxon>
        <taxon>Caenorhabditis</taxon>
    </lineage>
</organism>
<dbReference type="EMBL" id="HE601369">
    <property type="protein sequence ID" value="CAP25990.1"/>
    <property type="molecule type" value="Genomic_DNA"/>
</dbReference>
<dbReference type="WormBase" id="CBG05525">
    <property type="protein sequence ID" value="CBP07075"/>
    <property type="gene ID" value="WBGene00027960"/>
</dbReference>
<dbReference type="eggNOG" id="ENOG502SC50">
    <property type="taxonomic scope" value="Eukaryota"/>
</dbReference>
<dbReference type="GO" id="GO:0005615">
    <property type="term" value="C:extracellular space"/>
    <property type="evidence" value="ECO:0000318"/>
    <property type="project" value="GO_Central"/>
</dbReference>
<dbReference type="Proteomes" id="UP000008549">
    <property type="component" value="Unassembled WGS sequence"/>
</dbReference>
<dbReference type="CDD" id="cd00042">
    <property type="entry name" value="CY"/>
    <property type="match status" value="1"/>
</dbReference>
<dbReference type="GO" id="GO:0031982">
    <property type="term" value="C:vesicle"/>
    <property type="evidence" value="ECO:0000318"/>
    <property type="project" value="GO_Central"/>
</dbReference>
<keyword evidence="4" id="KW-1185">Reference proteome</keyword>
<reference evidence="3 4" key="1">
    <citation type="journal article" date="2003" name="PLoS Biol.">
        <title>The genome sequence of Caenorhabditis briggsae: a platform for comparative genomics.</title>
        <authorList>
            <person name="Stein L.D."/>
            <person name="Bao Z."/>
            <person name="Blasiar D."/>
            <person name="Blumenthal T."/>
            <person name="Brent M.R."/>
            <person name="Chen N."/>
            <person name="Chinwalla A."/>
            <person name="Clarke L."/>
            <person name="Clee C."/>
            <person name="Coghlan A."/>
            <person name="Coulson A."/>
            <person name="D'Eustachio P."/>
            <person name="Fitch D.H."/>
            <person name="Fulton L.A."/>
            <person name="Fulton R.E."/>
            <person name="Griffiths-Jones S."/>
            <person name="Harris T.W."/>
            <person name="Hillier L.W."/>
            <person name="Kamath R."/>
            <person name="Kuwabara P.E."/>
            <person name="Mardis E.R."/>
            <person name="Marra M.A."/>
            <person name="Miner T.L."/>
            <person name="Minx P."/>
            <person name="Mullikin J.C."/>
            <person name="Plumb R.W."/>
            <person name="Rogers J."/>
            <person name="Schein J.E."/>
            <person name="Sohrmann M."/>
            <person name="Spieth J."/>
            <person name="Stajich J.E."/>
            <person name="Wei C."/>
            <person name="Willey D."/>
            <person name="Wilson R.K."/>
            <person name="Durbin R."/>
            <person name="Waterston R.H."/>
        </authorList>
    </citation>
    <scope>NUCLEOTIDE SEQUENCE [LARGE SCALE GENOMIC DNA]</scope>
    <source>
        <strain evidence="3 4">AF16</strain>
    </source>
</reference>